<gene>
    <name evidence="1" type="ORF">BpHYR1_030846</name>
</gene>
<dbReference type="AlphaFoldDB" id="A0A3M7Q2K7"/>
<organism evidence="1 2">
    <name type="scientific">Brachionus plicatilis</name>
    <name type="common">Marine rotifer</name>
    <name type="synonym">Brachionus muelleri</name>
    <dbReference type="NCBI Taxonomy" id="10195"/>
    <lineage>
        <taxon>Eukaryota</taxon>
        <taxon>Metazoa</taxon>
        <taxon>Spiralia</taxon>
        <taxon>Gnathifera</taxon>
        <taxon>Rotifera</taxon>
        <taxon>Eurotatoria</taxon>
        <taxon>Monogononta</taxon>
        <taxon>Pseudotrocha</taxon>
        <taxon>Ploima</taxon>
        <taxon>Brachionidae</taxon>
        <taxon>Brachionus</taxon>
    </lineage>
</organism>
<comment type="caution">
    <text evidence="1">The sequence shown here is derived from an EMBL/GenBank/DDBJ whole genome shotgun (WGS) entry which is preliminary data.</text>
</comment>
<evidence type="ECO:0000313" key="1">
    <source>
        <dbReference type="EMBL" id="RNA05543.1"/>
    </source>
</evidence>
<name>A0A3M7Q2K7_BRAPC</name>
<protein>
    <submittedName>
        <fullName evidence="1">Uncharacterized protein</fullName>
    </submittedName>
</protein>
<sequence length="144" mass="16600">MDNTLCSIKDQLSGTGLNIRLAKNKNCLDGITLKIERFFMSFNPSENLHHDMLNNAINAKSEFRRRFYVYDIDHLALANFWAKSKAASVNSYKTIAAKLIASNTQWENFMDLCDAEEIKEKGKEDIMKNIEFFLSDDKEIHPCI</sequence>
<dbReference type="Proteomes" id="UP000276133">
    <property type="component" value="Unassembled WGS sequence"/>
</dbReference>
<proteinExistence type="predicted"/>
<keyword evidence="2" id="KW-1185">Reference proteome</keyword>
<reference evidence="1 2" key="1">
    <citation type="journal article" date="2018" name="Sci. Rep.">
        <title>Genomic signatures of local adaptation to the degree of environmental predictability in rotifers.</title>
        <authorList>
            <person name="Franch-Gras L."/>
            <person name="Hahn C."/>
            <person name="Garcia-Roger E.M."/>
            <person name="Carmona M.J."/>
            <person name="Serra M."/>
            <person name="Gomez A."/>
        </authorList>
    </citation>
    <scope>NUCLEOTIDE SEQUENCE [LARGE SCALE GENOMIC DNA]</scope>
    <source>
        <strain evidence="1">HYR1</strain>
    </source>
</reference>
<evidence type="ECO:0000313" key="2">
    <source>
        <dbReference type="Proteomes" id="UP000276133"/>
    </source>
</evidence>
<accession>A0A3M7Q2K7</accession>
<dbReference type="EMBL" id="REGN01007676">
    <property type="protein sequence ID" value="RNA05543.1"/>
    <property type="molecule type" value="Genomic_DNA"/>
</dbReference>